<dbReference type="Pfam" id="PF05920">
    <property type="entry name" value="Homeobox_KN"/>
    <property type="match status" value="1"/>
</dbReference>
<reference evidence="9" key="2">
    <citation type="submission" date="2021-05" db="UniProtKB">
        <authorList>
            <consortium name="EnsemblPlants"/>
        </authorList>
    </citation>
    <scope>IDENTIFICATION</scope>
    <source>
        <strain evidence="9">subsp. malaccensis</strain>
    </source>
</reference>
<evidence type="ECO:0000256" key="1">
    <source>
        <dbReference type="ARBA" id="ARBA00004123"/>
    </source>
</evidence>
<dbReference type="OrthoDB" id="991095at2759"/>
<dbReference type="GO" id="GO:0003677">
    <property type="term" value="F:DNA binding"/>
    <property type="evidence" value="ECO:0007669"/>
    <property type="project" value="UniProtKB-UniRule"/>
</dbReference>
<dbReference type="InterPro" id="IPR009057">
    <property type="entry name" value="Homeodomain-like_sf"/>
</dbReference>
<dbReference type="EMBL" id="HG996476">
    <property type="protein sequence ID" value="CAG1852264.1"/>
    <property type="molecule type" value="Genomic_DNA"/>
</dbReference>
<evidence type="ECO:0000256" key="4">
    <source>
        <dbReference type="ARBA" id="ARBA00023242"/>
    </source>
</evidence>
<dbReference type="Gramene" id="Ma10_t02360.1">
    <property type="protein sequence ID" value="Ma10_p02360.1"/>
    <property type="gene ID" value="Ma10_g02360"/>
</dbReference>
<dbReference type="PANTHER" id="PTHR11850">
    <property type="entry name" value="HOMEOBOX PROTEIN TRANSCRIPTION FACTORS"/>
    <property type="match status" value="1"/>
</dbReference>
<keyword evidence="3 5" id="KW-0371">Homeobox</keyword>
<proteinExistence type="predicted"/>
<sequence>MALKAMSKHFRCLKNMISDQLRRSNNGVGDEGIGIGREDDSSFGLLNSNGCLGRTINSNGTFAQPHVWYPTDMDKQNLAKQTGITRNQVSNWFINARVRLWKPMVEEVHSLEMHQKHQPSAGREQPRPHSSSKVSMFGGASNHERVSLTLGLEECGDAYFGKDVGSRLLQDFVG</sequence>
<feature type="region of interest" description="Disordered" evidence="6">
    <location>
        <begin position="111"/>
        <end position="138"/>
    </location>
</feature>
<evidence type="ECO:0000313" key="10">
    <source>
        <dbReference type="Proteomes" id="UP000012960"/>
    </source>
</evidence>
<gene>
    <name evidence="8" type="ORF">GSMUA_101370.1</name>
</gene>
<dbReference type="Proteomes" id="UP000012960">
    <property type="component" value="Unplaced"/>
</dbReference>
<evidence type="ECO:0000313" key="8">
    <source>
        <dbReference type="EMBL" id="CAG1852264.1"/>
    </source>
</evidence>
<protein>
    <submittedName>
        <fullName evidence="8">(wild Malaysian banana) hypothetical protein</fullName>
    </submittedName>
</protein>
<comment type="subcellular location">
    <subcellularLocation>
        <location evidence="1 5">Nucleus</location>
    </subcellularLocation>
</comment>
<dbReference type="SMART" id="SM00389">
    <property type="entry name" value="HOX"/>
    <property type="match status" value="1"/>
</dbReference>
<dbReference type="InterPro" id="IPR001356">
    <property type="entry name" value="HD"/>
</dbReference>
<dbReference type="CDD" id="cd00086">
    <property type="entry name" value="homeodomain"/>
    <property type="match status" value="1"/>
</dbReference>
<name>A0A804KRQ9_MUSAM</name>
<dbReference type="GO" id="GO:0006355">
    <property type="term" value="P:regulation of DNA-templated transcription"/>
    <property type="evidence" value="ECO:0007669"/>
    <property type="project" value="InterPro"/>
</dbReference>
<feature type="DNA-binding region" description="Homeobox" evidence="5">
    <location>
        <begin position="71"/>
        <end position="104"/>
    </location>
</feature>
<dbReference type="AlphaFoldDB" id="A0A804KRQ9"/>
<evidence type="ECO:0000313" key="9">
    <source>
        <dbReference type="EnsemblPlants" id="Ma10_p02360.1"/>
    </source>
</evidence>
<dbReference type="GO" id="GO:0005634">
    <property type="term" value="C:nucleus"/>
    <property type="evidence" value="ECO:0000318"/>
    <property type="project" value="GO_Central"/>
</dbReference>
<evidence type="ECO:0000259" key="7">
    <source>
        <dbReference type="PROSITE" id="PS50071"/>
    </source>
</evidence>
<feature type="domain" description="Homeobox" evidence="7">
    <location>
        <begin position="69"/>
        <end position="103"/>
    </location>
</feature>
<evidence type="ECO:0000256" key="6">
    <source>
        <dbReference type="SAM" id="MobiDB-lite"/>
    </source>
</evidence>
<keyword evidence="2 5" id="KW-0238">DNA-binding</keyword>
<evidence type="ECO:0000256" key="5">
    <source>
        <dbReference type="PROSITE-ProRule" id="PRU00108"/>
    </source>
</evidence>
<accession>A0A804KRQ9</accession>
<keyword evidence="4 5" id="KW-0539">Nucleus</keyword>
<dbReference type="EnsemblPlants" id="Ma10_t02360.1">
    <property type="protein sequence ID" value="Ma10_p02360.1"/>
    <property type="gene ID" value="Ma10_g02360"/>
</dbReference>
<organism evidence="9 10">
    <name type="scientific">Musa acuminata subsp. malaccensis</name>
    <name type="common">Wild banana</name>
    <name type="synonym">Musa malaccensis</name>
    <dbReference type="NCBI Taxonomy" id="214687"/>
    <lineage>
        <taxon>Eukaryota</taxon>
        <taxon>Viridiplantae</taxon>
        <taxon>Streptophyta</taxon>
        <taxon>Embryophyta</taxon>
        <taxon>Tracheophyta</taxon>
        <taxon>Spermatophyta</taxon>
        <taxon>Magnoliopsida</taxon>
        <taxon>Liliopsida</taxon>
        <taxon>Zingiberales</taxon>
        <taxon>Musaceae</taxon>
        <taxon>Musa</taxon>
    </lineage>
</organism>
<evidence type="ECO:0000256" key="2">
    <source>
        <dbReference type="ARBA" id="ARBA00023125"/>
    </source>
</evidence>
<dbReference type="InterPro" id="IPR008422">
    <property type="entry name" value="KN_HD"/>
</dbReference>
<dbReference type="InParanoid" id="A0A804KRQ9"/>
<evidence type="ECO:0000256" key="3">
    <source>
        <dbReference type="ARBA" id="ARBA00023155"/>
    </source>
</evidence>
<dbReference type="SUPFAM" id="SSF46689">
    <property type="entry name" value="Homeodomain-like"/>
    <property type="match status" value="1"/>
</dbReference>
<dbReference type="PROSITE" id="PS50071">
    <property type="entry name" value="HOMEOBOX_2"/>
    <property type="match status" value="1"/>
</dbReference>
<dbReference type="InterPro" id="IPR050224">
    <property type="entry name" value="TALE_homeobox"/>
</dbReference>
<dbReference type="Gene3D" id="1.10.10.60">
    <property type="entry name" value="Homeodomain-like"/>
    <property type="match status" value="1"/>
</dbReference>
<keyword evidence="10" id="KW-1185">Reference proteome</keyword>
<reference evidence="8" key="1">
    <citation type="submission" date="2021-03" db="EMBL/GenBank/DDBJ databases">
        <authorList>
            <consortium name="Genoscope - CEA"/>
            <person name="William W."/>
        </authorList>
    </citation>
    <scope>NUCLEOTIDE SEQUENCE</scope>
    <source>
        <strain evidence="8">Doubled-haploid Pahang</strain>
    </source>
</reference>